<organism evidence="2 3">
    <name type="scientific">Microbacterium salsuginis</name>
    <dbReference type="NCBI Taxonomy" id="2722803"/>
    <lineage>
        <taxon>Bacteria</taxon>
        <taxon>Bacillati</taxon>
        <taxon>Actinomycetota</taxon>
        <taxon>Actinomycetes</taxon>
        <taxon>Micrococcales</taxon>
        <taxon>Microbacteriaceae</taxon>
        <taxon>Microbacterium</taxon>
    </lineage>
</organism>
<evidence type="ECO:0000313" key="2">
    <source>
        <dbReference type="EMBL" id="NLP84321.1"/>
    </source>
</evidence>
<feature type="compositionally biased region" description="Pro residues" evidence="1">
    <location>
        <begin position="36"/>
        <end position="45"/>
    </location>
</feature>
<accession>A0ABX1KG11</accession>
<gene>
    <name evidence="2" type="ORF">HF576_10700</name>
</gene>
<name>A0ABX1KG11_9MICO</name>
<dbReference type="EMBL" id="JABACI010000003">
    <property type="protein sequence ID" value="NLP84321.1"/>
    <property type="molecule type" value="Genomic_DNA"/>
</dbReference>
<evidence type="ECO:0000256" key="1">
    <source>
        <dbReference type="SAM" id="MobiDB-lite"/>
    </source>
</evidence>
<dbReference type="RefSeq" id="WP_168912830.1">
    <property type="nucleotide sequence ID" value="NZ_JABACI010000003.1"/>
</dbReference>
<dbReference type="SUPFAM" id="SSF110296">
    <property type="entry name" value="Oligoxyloglucan reducing end-specific cellobiohydrolase"/>
    <property type="match status" value="1"/>
</dbReference>
<feature type="compositionally biased region" description="Low complexity" evidence="1">
    <location>
        <begin position="52"/>
        <end position="61"/>
    </location>
</feature>
<evidence type="ECO:0000313" key="3">
    <source>
        <dbReference type="Proteomes" id="UP001429745"/>
    </source>
</evidence>
<dbReference type="Proteomes" id="UP001429745">
    <property type="component" value="Unassembled WGS sequence"/>
</dbReference>
<protein>
    <submittedName>
        <fullName evidence="2">Uncharacterized protein</fullName>
    </submittedName>
</protein>
<comment type="caution">
    <text evidence="2">The sequence shown here is derived from an EMBL/GenBank/DDBJ whole genome shotgun (WGS) entry which is preliminary data.</text>
</comment>
<keyword evidence="3" id="KW-1185">Reference proteome</keyword>
<feature type="region of interest" description="Disordered" evidence="1">
    <location>
        <begin position="35"/>
        <end position="61"/>
    </location>
</feature>
<proteinExistence type="predicted"/>
<reference evidence="2 3" key="1">
    <citation type="submission" date="2020-04" db="EMBL/GenBank/DDBJ databases">
        <title>CFH 90308 Microbacterium sp.</title>
        <authorList>
            <person name="Nie G."/>
            <person name="Ming H."/>
            <person name="Xia T."/>
        </authorList>
    </citation>
    <scope>NUCLEOTIDE SEQUENCE [LARGE SCALE GENOMIC DNA]</scope>
    <source>
        <strain evidence="2 3">CFH 90308</strain>
    </source>
</reference>
<sequence>MRSWGASRWIAVAAIAVLAVVVGALAFAAYQRANPEPTPAEPGPVPSFDLGVQTQTPTPTAPAAVPVALDAQRYLSVGGEQWWRATAGACNGPAPVVERSPDGGQTWVDVTPTYRGIAQVQSLDAFSAQDAEMVAALAGCETQALRTYTNGEFWESYPDVLAASRYVNPTDAATVVLPSGPVAAPCAQASGLRASGDTVAVLCDGRAWNRADTQWLQLAPENAIALTLDGSDVIVAHTAPDCAGVAVSRATPESSPPVACAEGVDAAVPTAIDLAGSDLYLWSADSLVTVPIP</sequence>